<accession>A0AAV2H4G5</accession>
<keyword evidence="6" id="KW-0238">DNA-binding</keyword>
<feature type="compositionally biased region" description="Polar residues" evidence="11">
    <location>
        <begin position="996"/>
        <end position="1021"/>
    </location>
</feature>
<evidence type="ECO:0000259" key="13">
    <source>
        <dbReference type="PROSITE" id="PS51843"/>
    </source>
</evidence>
<keyword evidence="8" id="KW-0675">Receptor</keyword>
<evidence type="ECO:0000256" key="6">
    <source>
        <dbReference type="ARBA" id="ARBA00023125"/>
    </source>
</evidence>
<keyword evidence="5" id="KW-0805">Transcription regulation</keyword>
<keyword evidence="4" id="KW-0862">Zinc</keyword>
<evidence type="ECO:0000313" key="14">
    <source>
        <dbReference type="EMBL" id="CAL1527134.1"/>
    </source>
</evidence>
<feature type="domain" description="NR LBD" evidence="13">
    <location>
        <begin position="1108"/>
        <end position="1280"/>
    </location>
</feature>
<dbReference type="SMART" id="SM00399">
    <property type="entry name" value="ZnF_C4"/>
    <property type="match status" value="2"/>
</dbReference>
<dbReference type="GO" id="GO:0008270">
    <property type="term" value="F:zinc ion binding"/>
    <property type="evidence" value="ECO:0007669"/>
    <property type="project" value="UniProtKB-KW"/>
</dbReference>
<dbReference type="FunFam" id="3.30.50.10:FF:000030">
    <property type="entry name" value="Nuclear Hormone Receptor family"/>
    <property type="match status" value="1"/>
</dbReference>
<dbReference type="SUPFAM" id="SSF57716">
    <property type="entry name" value="Glucocorticoid receptor-like (DNA-binding domain)"/>
    <property type="match status" value="2"/>
</dbReference>
<keyword evidence="7" id="KW-0804">Transcription</keyword>
<dbReference type="CDD" id="cd06916">
    <property type="entry name" value="NR_DBD_like"/>
    <property type="match status" value="1"/>
</dbReference>
<dbReference type="EMBL" id="CAXITT010000012">
    <property type="protein sequence ID" value="CAL1527134.1"/>
    <property type="molecule type" value="Genomic_DNA"/>
</dbReference>
<evidence type="ECO:0000256" key="8">
    <source>
        <dbReference type="ARBA" id="ARBA00023170"/>
    </source>
</evidence>
<evidence type="ECO:0000313" key="15">
    <source>
        <dbReference type="Proteomes" id="UP001497497"/>
    </source>
</evidence>
<dbReference type="AlphaFoldDB" id="A0AAV2H4G5"/>
<dbReference type="Gene3D" id="3.30.50.10">
    <property type="entry name" value="Erythroid Transcription Factor GATA-1, subunit A"/>
    <property type="match status" value="2"/>
</dbReference>
<evidence type="ECO:0000256" key="4">
    <source>
        <dbReference type="ARBA" id="ARBA00022833"/>
    </source>
</evidence>
<feature type="non-terminal residue" evidence="14">
    <location>
        <position position="1"/>
    </location>
</feature>
<feature type="compositionally biased region" description="Polar residues" evidence="11">
    <location>
        <begin position="778"/>
        <end position="796"/>
    </location>
</feature>
<sequence>DPVSNSYGDIPLDESAPDLLASDSPSSSPAQSQHQQHQQHQQQQQQQQQQHQQQHQQQQHQQQQHQQQQHQQHQQHHHLAGLLHRHQLQQHHQEQQVLDTNPLAFVPQSHTPYNTIPEGEIVGHYDYANEGVPVLISQPRSEMRTGPGGRGAGRVMEGVSVKKGWKRKREEKNDDAAARQQSKLDATQRCDVCGEQASGHYFGALVCLPCKSFFIRCTKDGRPNFSNQCGGKCDVLKGGRVRCQHCRFQKCITAGMYRKEKPEAVEPAEGQLLCKVCGDIANGVHFGVTTCEGCKKFFRRGLKENKAYTCKANMHCSINPRMRNNCRYCRYQKCIYEGMSREAIKMGRPKKGELSYRKPMKKNGHKQQMKPYDKQLIGSNRSSMSSEYDQDDLSTSGDVFEHMAPQHVHPGHQQMNSQLHQQPQPQQGGFSLGSILHDCMTVQDWDQKVEITELDQTSHRPSSHSVAMTPSSVSGVVDLSDHLPEDGRQVSPHMRHASPTMHPDMVGLHQRQTQRIHHQQHHQLQLQPHQHLEDIDQLPRDMHHHQSLGSFQEHSQNPEGLQVIPSIDFSGDHGLPDNRVIKVENVQLHEGAEGAFNENAVLEDMQNLQAIHKSEFHSYQLHGVDSNSVYTMAEPRAASVPTGTASSISQMAPNMNSQLVALNMSAQNIYAPQGQELIIIHSMNQAHQSDLIHTQQMALSHERMEQGIDQAQSNQEMGHSQQDIDLNENHQVLANQGISRTNHHNLMAASSHGYHNLMTRNVIYSDMNGIQTQMYVPENNSTASQGPSDTSPQLSGSPRPRLVRDTNESSYTVLSSKGQHSEASSPSQLNLSLMANNSQHKVQRVRSPIAAILQQHREDIQAGRPVQLTSEEIEELLNTVNAEQARGNQRFLNNELSVARNQREVLEQDGIDLRRQSAHNYGVSDGQQIDEAGQYSRHNEGRHYLNKSPYQNNNGQYTSTSPINQTMARGLGRQYQNQASPGSDSSNNERQDLQGAYTNNNNGHYMSFHQNHTDQNGQTAHQDPYDDSFNSSIIRDSTLLHEINRIFLGIDNSCDTYGCSHQNNSDNNRIDDRALTSYFSPDEFSPEISHRYWHSFHPSNHFISMVPERQKIIQDVLDAFDNLQKTYVMNEPEYVNKKMPHDQLEHWHHIQRRIARHVVAGQRFCRNIPGYFKLDIQDRISLGKHVGFGLMVLIACTEFYDPEYKRFKYIWNWTMPMQNPLFSYKVHLLSLGDRIHEIQVDKTEASMLCAISMTSIDCPGLVKPGVVCIVRDALLDALEA</sequence>
<protein>
    <recommendedName>
        <fullName evidence="16">Nuclear receptor domain-containing protein</fullName>
    </recommendedName>
</protein>
<dbReference type="InterPro" id="IPR000536">
    <property type="entry name" value="Nucl_hrmn_rcpt_lig-bd"/>
</dbReference>
<reference evidence="14 15" key="1">
    <citation type="submission" date="2024-04" db="EMBL/GenBank/DDBJ databases">
        <authorList>
            <consortium name="Genoscope - CEA"/>
            <person name="William W."/>
        </authorList>
    </citation>
    <scope>NUCLEOTIDE SEQUENCE [LARGE SCALE GENOMIC DNA]</scope>
</reference>
<keyword evidence="15" id="KW-1185">Reference proteome</keyword>
<feature type="non-terminal residue" evidence="14">
    <location>
        <position position="1280"/>
    </location>
</feature>
<dbReference type="Gene3D" id="1.10.565.10">
    <property type="entry name" value="Retinoid X Receptor"/>
    <property type="match status" value="1"/>
</dbReference>
<dbReference type="PROSITE" id="PS00031">
    <property type="entry name" value="NUCLEAR_REC_DBD_1"/>
    <property type="match status" value="1"/>
</dbReference>
<dbReference type="GO" id="GO:0045944">
    <property type="term" value="P:positive regulation of transcription by RNA polymerase II"/>
    <property type="evidence" value="ECO:0007669"/>
    <property type="project" value="TreeGrafter"/>
</dbReference>
<dbReference type="GO" id="GO:0004879">
    <property type="term" value="F:nuclear receptor activity"/>
    <property type="evidence" value="ECO:0007669"/>
    <property type="project" value="TreeGrafter"/>
</dbReference>
<dbReference type="InterPro" id="IPR050234">
    <property type="entry name" value="Nuclear_hormone_rcpt_NR1"/>
</dbReference>
<dbReference type="PROSITE" id="PS51030">
    <property type="entry name" value="NUCLEAR_REC_DBD_2"/>
    <property type="match status" value="2"/>
</dbReference>
<feature type="compositionally biased region" description="Low complexity" evidence="11">
    <location>
        <begin position="17"/>
        <end position="72"/>
    </location>
</feature>
<dbReference type="InterPro" id="IPR013088">
    <property type="entry name" value="Znf_NHR/GATA"/>
</dbReference>
<feature type="region of interest" description="Disordered" evidence="11">
    <location>
        <begin position="942"/>
        <end position="1023"/>
    </location>
</feature>
<name>A0AAV2H4G5_LYMST</name>
<feature type="domain" description="Nuclear receptor" evidence="12">
    <location>
        <begin position="271"/>
        <end position="346"/>
    </location>
</feature>
<gene>
    <name evidence="14" type="ORF">GSLYS_00001311001</name>
</gene>
<keyword evidence="9" id="KW-0539">Nucleus</keyword>
<evidence type="ECO:0000256" key="10">
    <source>
        <dbReference type="SAM" id="Coils"/>
    </source>
</evidence>
<comment type="caution">
    <text evidence="14">The sequence shown here is derived from an EMBL/GenBank/DDBJ whole genome shotgun (WGS) entry which is preliminary data.</text>
</comment>
<dbReference type="Pfam" id="PF00105">
    <property type="entry name" value="zf-C4"/>
    <property type="match status" value="2"/>
</dbReference>
<dbReference type="SUPFAM" id="SSF48508">
    <property type="entry name" value="Nuclear receptor ligand-binding domain"/>
    <property type="match status" value="1"/>
</dbReference>
<evidence type="ECO:0008006" key="16">
    <source>
        <dbReference type="Google" id="ProtNLM"/>
    </source>
</evidence>
<feature type="coiled-coil region" evidence="10">
    <location>
        <begin position="866"/>
        <end position="909"/>
    </location>
</feature>
<keyword evidence="3" id="KW-0863">Zinc-finger</keyword>
<dbReference type="InterPro" id="IPR035500">
    <property type="entry name" value="NHR-like_dom_sf"/>
</dbReference>
<feature type="compositionally biased region" description="Polar residues" evidence="11">
    <location>
        <begin position="974"/>
        <end position="986"/>
    </location>
</feature>
<dbReference type="InterPro" id="IPR001628">
    <property type="entry name" value="Znf_hrmn_rcpt"/>
</dbReference>
<feature type="compositionally biased region" description="Polar residues" evidence="11">
    <location>
        <begin position="808"/>
        <end position="827"/>
    </location>
</feature>
<dbReference type="GO" id="GO:0000122">
    <property type="term" value="P:negative regulation of transcription by RNA polymerase II"/>
    <property type="evidence" value="ECO:0007669"/>
    <property type="project" value="TreeGrafter"/>
</dbReference>
<dbReference type="PANTHER" id="PTHR24082">
    <property type="entry name" value="NUCLEAR HORMONE RECEPTOR"/>
    <property type="match status" value="1"/>
</dbReference>
<comment type="similarity">
    <text evidence="1">Belongs to the nuclear hormone receptor family.</text>
</comment>
<keyword evidence="10" id="KW-0175">Coiled coil</keyword>
<evidence type="ECO:0000256" key="1">
    <source>
        <dbReference type="ARBA" id="ARBA00005993"/>
    </source>
</evidence>
<dbReference type="PRINTS" id="PR00047">
    <property type="entry name" value="STROIDFINGER"/>
</dbReference>
<evidence type="ECO:0000259" key="12">
    <source>
        <dbReference type="PROSITE" id="PS51030"/>
    </source>
</evidence>
<dbReference type="PANTHER" id="PTHR24082:SF473">
    <property type="entry name" value="ECDYSONE-INDUCED PROTEIN 75B, ISOFORM B"/>
    <property type="match status" value="1"/>
</dbReference>
<dbReference type="GO" id="GO:0030154">
    <property type="term" value="P:cell differentiation"/>
    <property type="evidence" value="ECO:0007669"/>
    <property type="project" value="TreeGrafter"/>
</dbReference>
<evidence type="ECO:0000256" key="7">
    <source>
        <dbReference type="ARBA" id="ARBA00023163"/>
    </source>
</evidence>
<feature type="compositionally biased region" description="Polar residues" evidence="11">
    <location>
        <begin position="948"/>
        <end position="967"/>
    </location>
</feature>
<evidence type="ECO:0000256" key="2">
    <source>
        <dbReference type="ARBA" id="ARBA00022723"/>
    </source>
</evidence>
<organism evidence="14 15">
    <name type="scientific">Lymnaea stagnalis</name>
    <name type="common">Great pond snail</name>
    <name type="synonym">Helix stagnalis</name>
    <dbReference type="NCBI Taxonomy" id="6523"/>
    <lineage>
        <taxon>Eukaryota</taxon>
        <taxon>Metazoa</taxon>
        <taxon>Spiralia</taxon>
        <taxon>Lophotrochozoa</taxon>
        <taxon>Mollusca</taxon>
        <taxon>Gastropoda</taxon>
        <taxon>Heterobranchia</taxon>
        <taxon>Euthyneura</taxon>
        <taxon>Panpulmonata</taxon>
        <taxon>Hygrophila</taxon>
        <taxon>Lymnaeoidea</taxon>
        <taxon>Lymnaeidae</taxon>
        <taxon>Lymnaea</taxon>
    </lineage>
</organism>
<proteinExistence type="inferred from homology"/>
<evidence type="ECO:0000256" key="9">
    <source>
        <dbReference type="ARBA" id="ARBA00023242"/>
    </source>
</evidence>
<evidence type="ECO:0000256" key="11">
    <source>
        <dbReference type="SAM" id="MobiDB-lite"/>
    </source>
</evidence>
<dbReference type="Proteomes" id="UP001497497">
    <property type="component" value="Unassembled WGS sequence"/>
</dbReference>
<dbReference type="GO" id="GO:0000978">
    <property type="term" value="F:RNA polymerase II cis-regulatory region sequence-specific DNA binding"/>
    <property type="evidence" value="ECO:0007669"/>
    <property type="project" value="TreeGrafter"/>
</dbReference>
<feature type="region of interest" description="Disordered" evidence="11">
    <location>
        <begin position="778"/>
        <end position="827"/>
    </location>
</feature>
<evidence type="ECO:0000256" key="3">
    <source>
        <dbReference type="ARBA" id="ARBA00022771"/>
    </source>
</evidence>
<feature type="domain" description="Nuclear receptor" evidence="12">
    <location>
        <begin position="187"/>
        <end position="263"/>
    </location>
</feature>
<feature type="region of interest" description="Disordered" evidence="11">
    <location>
        <begin position="1"/>
        <end position="79"/>
    </location>
</feature>
<keyword evidence="2" id="KW-0479">Metal-binding</keyword>
<evidence type="ECO:0000256" key="5">
    <source>
        <dbReference type="ARBA" id="ARBA00023015"/>
    </source>
</evidence>
<dbReference type="PROSITE" id="PS51843">
    <property type="entry name" value="NR_LBD"/>
    <property type="match status" value="1"/>
</dbReference>